<dbReference type="PANTHER" id="PTHR48235:SF1">
    <property type="entry name" value="OS01G0916700 PROTEIN"/>
    <property type="match status" value="1"/>
</dbReference>
<gene>
    <name evidence="1" type="primary">TLE1</name>
    <name evidence="1" type="ORF">g.145415</name>
</gene>
<accession>A0A1D1Z8U0</accession>
<dbReference type="PANTHER" id="PTHR48235">
    <property type="entry name" value="OS01G0916700 PROTEIN"/>
    <property type="match status" value="1"/>
</dbReference>
<dbReference type="EMBL" id="GDJX01004628">
    <property type="protein sequence ID" value="JAT63308.1"/>
    <property type="molecule type" value="Transcribed_RNA"/>
</dbReference>
<evidence type="ECO:0000313" key="1">
    <source>
        <dbReference type="EMBL" id="JAT63308.1"/>
    </source>
</evidence>
<sequence length="166" mass="18872">MASPQPLRRHAHRHLLHPSPSLPIPLTPCCCVHRILLHHQHHHHLFHRRPLPPWASHGSHPVLVPHPGACPPPTLPPRGDQCGVTAQDAGNPGDSQVVRDDILSNRLLEETWTGELEDEQGDDEEGEEYVYVLTDEWAEFFAKSEAKRLLERKKKKQKQKQQKGSI</sequence>
<protein>
    <submittedName>
        <fullName evidence="1">Transducin-like enhancer protein 1</fullName>
    </submittedName>
</protein>
<dbReference type="AlphaFoldDB" id="A0A1D1Z8U0"/>
<proteinExistence type="predicted"/>
<name>A0A1D1Z8U0_9ARAE</name>
<reference evidence="1" key="1">
    <citation type="submission" date="2015-07" db="EMBL/GenBank/DDBJ databases">
        <title>Transcriptome Assembly of Anthurium amnicola.</title>
        <authorList>
            <person name="Suzuki J."/>
        </authorList>
    </citation>
    <scope>NUCLEOTIDE SEQUENCE</scope>
</reference>
<organism evidence="1">
    <name type="scientific">Anthurium amnicola</name>
    <dbReference type="NCBI Taxonomy" id="1678845"/>
    <lineage>
        <taxon>Eukaryota</taxon>
        <taxon>Viridiplantae</taxon>
        <taxon>Streptophyta</taxon>
        <taxon>Embryophyta</taxon>
        <taxon>Tracheophyta</taxon>
        <taxon>Spermatophyta</taxon>
        <taxon>Magnoliopsida</taxon>
        <taxon>Liliopsida</taxon>
        <taxon>Araceae</taxon>
        <taxon>Pothoideae</taxon>
        <taxon>Potheae</taxon>
        <taxon>Anthurium</taxon>
    </lineage>
</organism>